<dbReference type="InterPro" id="IPR050097">
    <property type="entry name" value="Ferredoxin-NADP_redctase_2"/>
</dbReference>
<dbReference type="NCBIfam" id="TIGR01292">
    <property type="entry name" value="TRX_reduct"/>
    <property type="match status" value="1"/>
</dbReference>
<dbReference type="InterPro" id="IPR036188">
    <property type="entry name" value="FAD/NAD-bd_sf"/>
</dbReference>
<comment type="similarity">
    <text evidence="1 7">Belongs to the class-II pyridine nucleotide-disulfide oxidoreductase family.</text>
</comment>
<evidence type="ECO:0000256" key="7">
    <source>
        <dbReference type="RuleBase" id="RU003880"/>
    </source>
</evidence>
<dbReference type="PRINTS" id="PR00368">
    <property type="entry name" value="FADPNR"/>
</dbReference>
<proteinExistence type="inferred from homology"/>
<evidence type="ECO:0000256" key="5">
    <source>
        <dbReference type="ARBA" id="ARBA00023157"/>
    </source>
</evidence>
<reference evidence="10 11" key="1">
    <citation type="submission" date="2021-01" db="EMBL/GenBank/DDBJ databases">
        <title>Carboxyliciviraga sp.nov., isolated from coastal sediments.</title>
        <authorList>
            <person name="Lu D."/>
            <person name="Zhang T."/>
        </authorList>
    </citation>
    <scope>NUCLEOTIDE SEQUENCE [LARGE SCALE GENOMIC DNA]</scope>
    <source>
        <strain evidence="10 11">N1Y132</strain>
    </source>
</reference>
<keyword evidence="8" id="KW-0521">NADP</keyword>
<dbReference type="EMBL" id="JAENRR010000008">
    <property type="protein sequence ID" value="MBK3516727.1"/>
    <property type="molecule type" value="Genomic_DNA"/>
</dbReference>
<evidence type="ECO:0000313" key="11">
    <source>
        <dbReference type="Proteomes" id="UP000605676"/>
    </source>
</evidence>
<keyword evidence="2 7" id="KW-0285">Flavoprotein</keyword>
<dbReference type="SUPFAM" id="SSF51905">
    <property type="entry name" value="FAD/NAD(P)-binding domain"/>
    <property type="match status" value="1"/>
</dbReference>
<dbReference type="PRINTS" id="PR00469">
    <property type="entry name" value="PNDRDTASEII"/>
</dbReference>
<sequence>MALFEKMENLETPQNENKDMGEVEKVKVLIIGSGPAGYTAAIYASRANLSPVMYEGLQPGGQLTTTTEVENFPGYPKGTTGPEMMEELKAQAVRFGTDVRFGMATSADLSQRPFKVTVDGNKVIETETLIIATGATAKYLGLPDETKYAGSGVSACATCDGFFYRGKDVAVVGGGDTALEEAMYLAGLCKKVYLIVRRDVFRASKVMQERAINTPNIEILWKHQTKGLFGDGVVEGATLVKNMGTPEEEEVKIAIDGFFLGIGHKPNSDIFADYIDTNDVGYIQTVPGTSKTNVPGVFACGDVQDDQYRQAVTAAGSGCMAAIDAERFLAEQE</sequence>
<protein>
    <recommendedName>
        <fullName evidence="7">Thioredoxin reductase</fullName>
        <ecNumber evidence="7">1.8.1.9</ecNumber>
    </recommendedName>
</protein>
<dbReference type="InterPro" id="IPR023753">
    <property type="entry name" value="FAD/NAD-binding_dom"/>
</dbReference>
<dbReference type="Proteomes" id="UP000605676">
    <property type="component" value="Unassembled WGS sequence"/>
</dbReference>
<dbReference type="InterPro" id="IPR008255">
    <property type="entry name" value="Pyr_nucl-diS_OxRdtase_2_AS"/>
</dbReference>
<keyword evidence="11" id="KW-1185">Reference proteome</keyword>
<evidence type="ECO:0000313" key="10">
    <source>
        <dbReference type="EMBL" id="MBK3516727.1"/>
    </source>
</evidence>
<comment type="catalytic activity">
    <reaction evidence="7">
        <text>[thioredoxin]-dithiol + NADP(+) = [thioredoxin]-disulfide + NADPH + H(+)</text>
        <dbReference type="Rhea" id="RHEA:20345"/>
        <dbReference type="Rhea" id="RHEA-COMP:10698"/>
        <dbReference type="Rhea" id="RHEA-COMP:10700"/>
        <dbReference type="ChEBI" id="CHEBI:15378"/>
        <dbReference type="ChEBI" id="CHEBI:29950"/>
        <dbReference type="ChEBI" id="CHEBI:50058"/>
        <dbReference type="ChEBI" id="CHEBI:57783"/>
        <dbReference type="ChEBI" id="CHEBI:58349"/>
        <dbReference type="EC" id="1.8.1.9"/>
    </reaction>
</comment>
<name>A0ABS1HGN8_9BACT</name>
<comment type="caution">
    <text evidence="10">The sequence shown here is derived from an EMBL/GenBank/DDBJ whole genome shotgun (WGS) entry which is preliminary data.</text>
</comment>
<keyword evidence="6 7" id="KW-0676">Redox-active center</keyword>
<evidence type="ECO:0000256" key="3">
    <source>
        <dbReference type="ARBA" id="ARBA00022827"/>
    </source>
</evidence>
<dbReference type="InterPro" id="IPR005982">
    <property type="entry name" value="Thioredox_Rdtase"/>
</dbReference>
<organism evidence="10 11">
    <name type="scientific">Carboxylicivirga marina</name>
    <dbReference type="NCBI Taxonomy" id="2800988"/>
    <lineage>
        <taxon>Bacteria</taxon>
        <taxon>Pseudomonadati</taxon>
        <taxon>Bacteroidota</taxon>
        <taxon>Bacteroidia</taxon>
        <taxon>Marinilabiliales</taxon>
        <taxon>Marinilabiliaceae</taxon>
        <taxon>Carboxylicivirga</taxon>
    </lineage>
</organism>
<keyword evidence="3 7" id="KW-0274">FAD</keyword>
<evidence type="ECO:0000256" key="6">
    <source>
        <dbReference type="ARBA" id="ARBA00023284"/>
    </source>
</evidence>
<dbReference type="EC" id="1.8.1.9" evidence="7"/>
<evidence type="ECO:0000256" key="8">
    <source>
        <dbReference type="RuleBase" id="RU003881"/>
    </source>
</evidence>
<dbReference type="PANTHER" id="PTHR48105">
    <property type="entry name" value="THIOREDOXIN REDUCTASE 1-RELATED-RELATED"/>
    <property type="match status" value="1"/>
</dbReference>
<dbReference type="GO" id="GO:0004791">
    <property type="term" value="F:thioredoxin-disulfide reductase (NADPH) activity"/>
    <property type="evidence" value="ECO:0007669"/>
    <property type="project" value="UniProtKB-EC"/>
</dbReference>
<keyword evidence="5" id="KW-1015">Disulfide bond</keyword>
<comment type="subunit">
    <text evidence="7">Homodimer.</text>
</comment>
<dbReference type="PROSITE" id="PS00573">
    <property type="entry name" value="PYRIDINE_REDOX_2"/>
    <property type="match status" value="1"/>
</dbReference>
<evidence type="ECO:0000256" key="2">
    <source>
        <dbReference type="ARBA" id="ARBA00022630"/>
    </source>
</evidence>
<gene>
    <name evidence="10" type="primary">trxB</name>
    <name evidence="10" type="ORF">JIV24_05185</name>
</gene>
<feature type="domain" description="FAD/NAD(P)-binding" evidence="9">
    <location>
        <begin position="27"/>
        <end position="318"/>
    </location>
</feature>
<dbReference type="RefSeq" id="WP_200463958.1">
    <property type="nucleotide sequence ID" value="NZ_JAENRR010000008.1"/>
</dbReference>
<evidence type="ECO:0000256" key="1">
    <source>
        <dbReference type="ARBA" id="ARBA00009333"/>
    </source>
</evidence>
<evidence type="ECO:0000259" key="9">
    <source>
        <dbReference type="Pfam" id="PF07992"/>
    </source>
</evidence>
<keyword evidence="4 7" id="KW-0560">Oxidoreductase</keyword>
<dbReference type="Pfam" id="PF07992">
    <property type="entry name" value="Pyr_redox_2"/>
    <property type="match status" value="1"/>
</dbReference>
<accession>A0ABS1HGN8</accession>
<comment type="cofactor">
    <cofactor evidence="8">
        <name>FAD</name>
        <dbReference type="ChEBI" id="CHEBI:57692"/>
    </cofactor>
    <text evidence="8">Binds 1 FAD per subunit.</text>
</comment>
<dbReference type="Gene3D" id="3.50.50.60">
    <property type="entry name" value="FAD/NAD(P)-binding domain"/>
    <property type="match status" value="2"/>
</dbReference>
<evidence type="ECO:0000256" key="4">
    <source>
        <dbReference type="ARBA" id="ARBA00023002"/>
    </source>
</evidence>